<comment type="caution">
    <text evidence="5">The sequence shown here is derived from an EMBL/GenBank/DDBJ whole genome shotgun (WGS) entry which is preliminary data.</text>
</comment>
<dbReference type="Proteomes" id="UP001225072">
    <property type="component" value="Unassembled WGS sequence"/>
</dbReference>
<dbReference type="InterPro" id="IPR002110">
    <property type="entry name" value="Ankyrin_rpt"/>
</dbReference>
<protein>
    <submittedName>
        <fullName evidence="5">Ankyrin repeat protein</fullName>
    </submittedName>
</protein>
<feature type="repeat" description="ANK" evidence="3">
    <location>
        <begin position="87"/>
        <end position="119"/>
    </location>
</feature>
<evidence type="ECO:0000256" key="1">
    <source>
        <dbReference type="ARBA" id="ARBA00022737"/>
    </source>
</evidence>
<evidence type="ECO:0000313" key="5">
    <source>
        <dbReference type="EMBL" id="MDQ1097761.1"/>
    </source>
</evidence>
<gene>
    <name evidence="5" type="ORF">QE404_002908</name>
</gene>
<organism evidence="5 6">
    <name type="scientific">Chryseobacterium camelliae</name>
    <dbReference type="NCBI Taxonomy" id="1265445"/>
    <lineage>
        <taxon>Bacteria</taxon>
        <taxon>Pseudomonadati</taxon>
        <taxon>Bacteroidota</taxon>
        <taxon>Flavobacteriia</taxon>
        <taxon>Flavobacteriales</taxon>
        <taxon>Weeksellaceae</taxon>
        <taxon>Chryseobacterium group</taxon>
        <taxon>Chryseobacterium</taxon>
    </lineage>
</organism>
<dbReference type="Pfam" id="PF12796">
    <property type="entry name" value="Ank_2"/>
    <property type="match status" value="1"/>
</dbReference>
<evidence type="ECO:0000256" key="3">
    <source>
        <dbReference type="PROSITE-ProRule" id="PRU00023"/>
    </source>
</evidence>
<proteinExistence type="predicted"/>
<keyword evidence="1" id="KW-0677">Repeat</keyword>
<dbReference type="PROSITE" id="PS50088">
    <property type="entry name" value="ANK_REPEAT"/>
    <property type="match status" value="1"/>
</dbReference>
<reference evidence="5 6" key="1">
    <citation type="submission" date="2023-07" db="EMBL/GenBank/DDBJ databases">
        <title>Functional and genomic diversity of the sorghum phyllosphere microbiome.</title>
        <authorList>
            <person name="Shade A."/>
        </authorList>
    </citation>
    <scope>NUCLEOTIDE SEQUENCE [LARGE SCALE GENOMIC DNA]</scope>
    <source>
        <strain evidence="5 6">SORGH_AS_1064</strain>
    </source>
</reference>
<keyword evidence="6" id="KW-1185">Reference proteome</keyword>
<dbReference type="EMBL" id="JAUTAL010000001">
    <property type="protein sequence ID" value="MDQ1097761.1"/>
    <property type="molecule type" value="Genomic_DNA"/>
</dbReference>
<dbReference type="SMART" id="SM00248">
    <property type="entry name" value="ANK"/>
    <property type="match status" value="2"/>
</dbReference>
<dbReference type="RefSeq" id="WP_307451527.1">
    <property type="nucleotide sequence ID" value="NZ_JAUTAL010000001.1"/>
</dbReference>
<evidence type="ECO:0000256" key="4">
    <source>
        <dbReference type="SAM" id="SignalP"/>
    </source>
</evidence>
<dbReference type="PANTHER" id="PTHR24188">
    <property type="entry name" value="ANKYRIN REPEAT PROTEIN"/>
    <property type="match status" value="1"/>
</dbReference>
<name>A0ABU0TL65_9FLAO</name>
<keyword evidence="4" id="KW-0732">Signal</keyword>
<evidence type="ECO:0000313" key="6">
    <source>
        <dbReference type="Proteomes" id="UP001225072"/>
    </source>
</evidence>
<dbReference type="Gene3D" id="1.25.40.20">
    <property type="entry name" value="Ankyrin repeat-containing domain"/>
    <property type="match status" value="1"/>
</dbReference>
<feature type="chain" id="PRO_5045919943" evidence="4">
    <location>
        <begin position="19"/>
        <end position="141"/>
    </location>
</feature>
<dbReference type="SUPFAM" id="SSF48403">
    <property type="entry name" value="Ankyrin repeat"/>
    <property type="match status" value="1"/>
</dbReference>
<dbReference type="InterPro" id="IPR036770">
    <property type="entry name" value="Ankyrin_rpt-contain_sf"/>
</dbReference>
<feature type="signal peptide" evidence="4">
    <location>
        <begin position="1"/>
        <end position="18"/>
    </location>
</feature>
<accession>A0ABU0TL65</accession>
<evidence type="ECO:0000256" key="2">
    <source>
        <dbReference type="ARBA" id="ARBA00023043"/>
    </source>
</evidence>
<sequence length="141" mass="16167">MKNLLFIAFFMLSKLFYAQELNNDQIQILKFDNTARFADLLDGQNINQCFNVNETSYNLLALAIKMKSVNIFQKLIDEKADLEKICDGKSPLMFAAKYGDLKMVKKLLESGAKKETKNNKGLTALDYAKKYNQPELIKLLE</sequence>
<dbReference type="PROSITE" id="PS50297">
    <property type="entry name" value="ANK_REP_REGION"/>
    <property type="match status" value="1"/>
</dbReference>
<keyword evidence="2 3" id="KW-0040">ANK repeat</keyword>
<dbReference type="PANTHER" id="PTHR24188:SF29">
    <property type="entry name" value="GH09064P"/>
    <property type="match status" value="1"/>
</dbReference>